<dbReference type="PROSITE" id="PS51635">
    <property type="entry name" value="PNPLA"/>
    <property type="match status" value="1"/>
</dbReference>
<evidence type="ECO:0000256" key="1">
    <source>
        <dbReference type="ARBA" id="ARBA00022801"/>
    </source>
</evidence>
<evidence type="ECO:0000256" key="5">
    <source>
        <dbReference type="SAM" id="Coils"/>
    </source>
</evidence>
<feature type="short sequence motif" description="GXGXXG" evidence="4">
    <location>
        <begin position="85"/>
        <end position="90"/>
    </location>
</feature>
<dbReference type="Proteomes" id="UP000250140">
    <property type="component" value="Unassembled WGS sequence"/>
</dbReference>
<feature type="compositionally biased region" description="Basic and acidic residues" evidence="6">
    <location>
        <begin position="20"/>
        <end position="32"/>
    </location>
</feature>
<dbReference type="GO" id="GO:0016020">
    <property type="term" value="C:membrane"/>
    <property type="evidence" value="ECO:0007669"/>
    <property type="project" value="TreeGrafter"/>
</dbReference>
<sequence length="656" mass="75255">MTTQSSAELVQPPALLLEASDPHNDADRRNEDEAITPVSQITGSDLIDEQDDPNSLPLPFCTRADYSDSDPNSPWSRKMILTLDGGGIKGYSSLLILKRIMFLVGEIELGRRPLWNKLHSDEENGTCTPNKSSADYPWYTKPVADNKPDTIADEETPEAIAASVNETFKQHTTQFKPHHYFDYVVGTSTGGLSATMLARMEMSIDRAIDQYDVVGDTVFGKPRFLHSTIAATNYLRPKYQSRRMIKAIQEVIKNGLAEEMSQWGTSTQNVPFESNPRRCRTIAVAHGPAVNSAIIHAYLFRSYDHLHPSPLSSVKYNEKHLNPGRAHRDPIWQVARATSAAPKYFSSISFGDRTFRDGGMVANNPSKLALNEVWQMHEQPPRLLLSIGTGTPEDLTAGQPEFSQRRVSYIKDWFNVIELLKTLATQSERTHQDLESELDKLDSKSKVQYFRFNVEGGVRDVVLDQWEPRKGGKATKDKMLNLTKQYLSQQDVNERMLECARELVQVRRRRAETDRWEQFAREFVYYCTEDSCKKISRTFETREALRQHSYDAHSFVWDVRVKNHCELQHACFWDQCQHHGVNVFKRREEYLTHLHDYHKIGDPRFKTRRELENWLDKGRKDKKDAPEFIKLNRERTRTQVSTARINSTTVNGSANG</sequence>
<keyword evidence="1 4" id="KW-0378">Hydrolase</keyword>
<evidence type="ECO:0000256" key="6">
    <source>
        <dbReference type="SAM" id="MobiDB-lite"/>
    </source>
</evidence>
<dbReference type="Pfam" id="PF01734">
    <property type="entry name" value="Patatin"/>
    <property type="match status" value="1"/>
</dbReference>
<feature type="active site" description="Nucleophile" evidence="4">
    <location>
        <position position="188"/>
    </location>
</feature>
<dbReference type="PANTHER" id="PTHR24185">
    <property type="entry name" value="CALCIUM-INDEPENDENT PHOSPHOLIPASE A2-GAMMA"/>
    <property type="match status" value="1"/>
</dbReference>
<evidence type="ECO:0000256" key="4">
    <source>
        <dbReference type="PROSITE-ProRule" id="PRU01161"/>
    </source>
</evidence>
<dbReference type="OrthoDB" id="626167at2759"/>
<dbReference type="GO" id="GO:0019369">
    <property type="term" value="P:arachidonate metabolic process"/>
    <property type="evidence" value="ECO:0007669"/>
    <property type="project" value="TreeGrafter"/>
</dbReference>
<feature type="short sequence motif" description="DGA/G" evidence="4">
    <location>
        <begin position="357"/>
        <end position="359"/>
    </location>
</feature>
<evidence type="ECO:0000256" key="3">
    <source>
        <dbReference type="ARBA" id="ARBA00023098"/>
    </source>
</evidence>
<proteinExistence type="predicted"/>
<organism evidence="8 9">
    <name type="scientific">Glonium stellatum</name>
    <dbReference type="NCBI Taxonomy" id="574774"/>
    <lineage>
        <taxon>Eukaryota</taxon>
        <taxon>Fungi</taxon>
        <taxon>Dikarya</taxon>
        <taxon>Ascomycota</taxon>
        <taxon>Pezizomycotina</taxon>
        <taxon>Dothideomycetes</taxon>
        <taxon>Pleosporomycetidae</taxon>
        <taxon>Gloniales</taxon>
        <taxon>Gloniaceae</taxon>
        <taxon>Glonium</taxon>
    </lineage>
</organism>
<keyword evidence="2 4" id="KW-0442">Lipid degradation</keyword>
<feature type="domain" description="PNPLA" evidence="7">
    <location>
        <begin position="81"/>
        <end position="370"/>
    </location>
</feature>
<keyword evidence="9" id="KW-1185">Reference proteome</keyword>
<evidence type="ECO:0000313" key="9">
    <source>
        <dbReference type="Proteomes" id="UP000250140"/>
    </source>
</evidence>
<dbReference type="GO" id="GO:0016042">
    <property type="term" value="P:lipid catabolic process"/>
    <property type="evidence" value="ECO:0007669"/>
    <property type="project" value="UniProtKB-UniRule"/>
</dbReference>
<dbReference type="InterPro" id="IPR016035">
    <property type="entry name" value="Acyl_Trfase/lysoPLipase"/>
</dbReference>
<evidence type="ECO:0000256" key="2">
    <source>
        <dbReference type="ARBA" id="ARBA00022963"/>
    </source>
</evidence>
<accession>A0A8E2EV33</accession>
<reference evidence="8 9" key="1">
    <citation type="journal article" date="2016" name="Nat. Commun.">
        <title>Ectomycorrhizal ecology is imprinted in the genome of the dominant symbiotic fungus Cenococcum geophilum.</title>
        <authorList>
            <consortium name="DOE Joint Genome Institute"/>
            <person name="Peter M."/>
            <person name="Kohler A."/>
            <person name="Ohm R.A."/>
            <person name="Kuo A."/>
            <person name="Krutzmann J."/>
            <person name="Morin E."/>
            <person name="Arend M."/>
            <person name="Barry K.W."/>
            <person name="Binder M."/>
            <person name="Choi C."/>
            <person name="Clum A."/>
            <person name="Copeland A."/>
            <person name="Grisel N."/>
            <person name="Haridas S."/>
            <person name="Kipfer T."/>
            <person name="LaButti K."/>
            <person name="Lindquist E."/>
            <person name="Lipzen A."/>
            <person name="Maire R."/>
            <person name="Meier B."/>
            <person name="Mihaltcheva S."/>
            <person name="Molinier V."/>
            <person name="Murat C."/>
            <person name="Poggeler S."/>
            <person name="Quandt C.A."/>
            <person name="Sperisen C."/>
            <person name="Tritt A."/>
            <person name="Tisserant E."/>
            <person name="Crous P.W."/>
            <person name="Henrissat B."/>
            <person name="Nehls U."/>
            <person name="Egli S."/>
            <person name="Spatafora J.W."/>
            <person name="Grigoriev I.V."/>
            <person name="Martin F.M."/>
        </authorList>
    </citation>
    <scope>NUCLEOTIDE SEQUENCE [LARGE SCALE GENOMIC DNA]</scope>
    <source>
        <strain evidence="8 9">CBS 207.34</strain>
    </source>
</reference>
<dbReference type="SUPFAM" id="SSF52151">
    <property type="entry name" value="FabD/lysophospholipase-like"/>
    <property type="match status" value="1"/>
</dbReference>
<dbReference type="GO" id="GO:0047499">
    <property type="term" value="F:calcium-independent phospholipase A2 activity"/>
    <property type="evidence" value="ECO:0007669"/>
    <property type="project" value="TreeGrafter"/>
</dbReference>
<dbReference type="PANTHER" id="PTHR24185:SF1">
    <property type="entry name" value="CALCIUM-INDEPENDENT PHOSPHOLIPASE A2-GAMMA"/>
    <property type="match status" value="1"/>
</dbReference>
<feature type="region of interest" description="Disordered" evidence="6">
    <location>
        <begin position="1"/>
        <end position="72"/>
    </location>
</feature>
<evidence type="ECO:0000313" key="8">
    <source>
        <dbReference type="EMBL" id="OCL05346.1"/>
    </source>
</evidence>
<keyword evidence="5" id="KW-0175">Coiled coil</keyword>
<gene>
    <name evidence="8" type="ORF">AOQ84DRAFT_441528</name>
</gene>
<feature type="short sequence motif" description="GXSXG" evidence="4">
    <location>
        <begin position="186"/>
        <end position="190"/>
    </location>
</feature>
<feature type="active site" description="Proton acceptor" evidence="4">
    <location>
        <position position="357"/>
    </location>
</feature>
<keyword evidence="3 4" id="KW-0443">Lipid metabolism</keyword>
<feature type="coiled-coil region" evidence="5">
    <location>
        <begin position="417"/>
        <end position="444"/>
    </location>
</feature>
<evidence type="ECO:0000259" key="7">
    <source>
        <dbReference type="PROSITE" id="PS51635"/>
    </source>
</evidence>
<dbReference type="Gene3D" id="3.40.1090.10">
    <property type="entry name" value="Cytosolic phospholipase A2 catalytic domain"/>
    <property type="match status" value="1"/>
</dbReference>
<dbReference type="AlphaFoldDB" id="A0A8E2EV33"/>
<dbReference type="EMBL" id="KV750315">
    <property type="protein sequence ID" value="OCL05346.1"/>
    <property type="molecule type" value="Genomic_DNA"/>
</dbReference>
<protein>
    <submittedName>
        <fullName evidence="8">FabD/lysophospholipase-like protein</fullName>
    </submittedName>
</protein>
<dbReference type="GO" id="GO:0046486">
    <property type="term" value="P:glycerolipid metabolic process"/>
    <property type="evidence" value="ECO:0007669"/>
    <property type="project" value="UniProtKB-ARBA"/>
</dbReference>
<name>A0A8E2EV33_9PEZI</name>
<dbReference type="InterPro" id="IPR002641">
    <property type="entry name" value="PNPLA_dom"/>
</dbReference>